<accession>A0AAQ3TKF9</accession>
<evidence type="ECO:0000313" key="2">
    <source>
        <dbReference type="Proteomes" id="UP001341281"/>
    </source>
</evidence>
<dbReference type="AlphaFoldDB" id="A0AAQ3TKF9"/>
<name>A0AAQ3TKF9_PASNO</name>
<dbReference type="Proteomes" id="UP001341281">
    <property type="component" value="Chromosome 05"/>
</dbReference>
<dbReference type="EMBL" id="CP144749">
    <property type="protein sequence ID" value="WVZ75225.1"/>
    <property type="molecule type" value="Genomic_DNA"/>
</dbReference>
<keyword evidence="2" id="KW-1185">Reference proteome</keyword>
<organism evidence="1 2">
    <name type="scientific">Paspalum notatum var. saurae</name>
    <dbReference type="NCBI Taxonomy" id="547442"/>
    <lineage>
        <taxon>Eukaryota</taxon>
        <taxon>Viridiplantae</taxon>
        <taxon>Streptophyta</taxon>
        <taxon>Embryophyta</taxon>
        <taxon>Tracheophyta</taxon>
        <taxon>Spermatophyta</taxon>
        <taxon>Magnoliopsida</taxon>
        <taxon>Liliopsida</taxon>
        <taxon>Poales</taxon>
        <taxon>Poaceae</taxon>
        <taxon>PACMAD clade</taxon>
        <taxon>Panicoideae</taxon>
        <taxon>Andropogonodae</taxon>
        <taxon>Paspaleae</taxon>
        <taxon>Paspalinae</taxon>
        <taxon>Paspalum</taxon>
    </lineage>
</organism>
<evidence type="ECO:0000313" key="1">
    <source>
        <dbReference type="EMBL" id="WVZ75225.1"/>
    </source>
</evidence>
<reference evidence="1 2" key="1">
    <citation type="submission" date="2024-02" db="EMBL/GenBank/DDBJ databases">
        <title>High-quality chromosome-scale genome assembly of Pensacola bahiagrass (Paspalum notatum Flugge var. saurae).</title>
        <authorList>
            <person name="Vega J.M."/>
            <person name="Podio M."/>
            <person name="Orjuela J."/>
            <person name="Siena L.A."/>
            <person name="Pessino S.C."/>
            <person name="Combes M.C."/>
            <person name="Mariac C."/>
            <person name="Albertini E."/>
            <person name="Pupilli F."/>
            <person name="Ortiz J.P.A."/>
            <person name="Leblanc O."/>
        </authorList>
    </citation>
    <scope>NUCLEOTIDE SEQUENCE [LARGE SCALE GENOMIC DNA]</scope>
    <source>
        <strain evidence="1">R1</strain>
        <tissue evidence="1">Leaf</tissue>
    </source>
</reference>
<sequence>MDGGGGVSSVAAPACLCVPHVDGILVPIPGDVGLLLERTGGFIYPAHEGHRAAAKAARQMDHYRRVRRNARRMPEVASKFIGGEDTLVELMYGDVDESASCFLEGAPTPTTAPGLYQTSYYVQN</sequence>
<gene>
    <name evidence="1" type="ORF">U9M48_023304</name>
</gene>
<proteinExistence type="predicted"/>
<protein>
    <submittedName>
        <fullName evidence="1">Uncharacterized protein</fullName>
    </submittedName>
</protein>